<gene>
    <name evidence="1" type="ORF">H7849_21505</name>
</gene>
<dbReference type="RefSeq" id="WP_186742402.1">
    <property type="nucleotide sequence ID" value="NZ_CP060394.1"/>
</dbReference>
<dbReference type="AlphaFoldDB" id="A0A7G8BGE3"/>
<dbReference type="KEGG" id="adin:H7849_21505"/>
<keyword evidence="2" id="KW-1185">Reference proteome</keyword>
<sequence length="149" mass="15846">MSADLSVRNPNSSALLMADALLRAGGGIAVSLFVAPATVDSSDAGQVGIDIPNFQQLSLSPAIFRRVRATMQEGQQARYELLISASAVQQQVSTLQLTSADALFDTAAGIEINGAQFLVESRSVSQSLGQVYLYRLLLRESHSLLQPVP</sequence>
<proteinExistence type="predicted"/>
<organism evidence="1 2">
    <name type="scientific">Alloacidobacterium dinghuense</name>
    <dbReference type="NCBI Taxonomy" id="2763107"/>
    <lineage>
        <taxon>Bacteria</taxon>
        <taxon>Pseudomonadati</taxon>
        <taxon>Acidobacteriota</taxon>
        <taxon>Terriglobia</taxon>
        <taxon>Terriglobales</taxon>
        <taxon>Acidobacteriaceae</taxon>
        <taxon>Alloacidobacterium</taxon>
    </lineage>
</organism>
<evidence type="ECO:0000313" key="2">
    <source>
        <dbReference type="Proteomes" id="UP000515312"/>
    </source>
</evidence>
<name>A0A7G8BGE3_9BACT</name>
<reference evidence="1 2" key="1">
    <citation type="submission" date="2020-08" db="EMBL/GenBank/DDBJ databases">
        <title>Edaphobacter telluris sp. nov. and Acidobacterium dinghuensis sp. nov., two acidobacteria isolated from forest soil.</title>
        <authorList>
            <person name="Fu J."/>
            <person name="Qiu L."/>
        </authorList>
    </citation>
    <scope>NUCLEOTIDE SEQUENCE [LARGE SCALE GENOMIC DNA]</scope>
    <source>
        <strain evidence="1">4Y35</strain>
    </source>
</reference>
<dbReference type="Proteomes" id="UP000515312">
    <property type="component" value="Chromosome"/>
</dbReference>
<dbReference type="EMBL" id="CP060394">
    <property type="protein sequence ID" value="QNI31613.1"/>
    <property type="molecule type" value="Genomic_DNA"/>
</dbReference>
<protein>
    <submittedName>
        <fullName evidence="1">Uncharacterized protein</fullName>
    </submittedName>
</protein>
<accession>A0A7G8BGE3</accession>
<evidence type="ECO:0000313" key="1">
    <source>
        <dbReference type="EMBL" id="QNI31613.1"/>
    </source>
</evidence>